<evidence type="ECO:0000256" key="1">
    <source>
        <dbReference type="SAM" id="MobiDB-lite"/>
    </source>
</evidence>
<evidence type="ECO:0000259" key="2">
    <source>
        <dbReference type="Pfam" id="PF06985"/>
    </source>
</evidence>
<evidence type="ECO:0008006" key="6">
    <source>
        <dbReference type="Google" id="ProtNLM"/>
    </source>
</evidence>
<dbReference type="Pfam" id="PF20233">
    <property type="entry name" value="DUF6590"/>
    <property type="match status" value="1"/>
</dbReference>
<evidence type="ECO:0000313" key="5">
    <source>
        <dbReference type="Proteomes" id="UP001310890"/>
    </source>
</evidence>
<dbReference type="Proteomes" id="UP001310890">
    <property type="component" value="Unassembled WGS sequence"/>
</dbReference>
<feature type="domain" description="Heterokaryon incompatibility" evidence="2">
    <location>
        <begin position="149"/>
        <end position="243"/>
    </location>
</feature>
<dbReference type="PANTHER" id="PTHR10622:SF10">
    <property type="entry name" value="HET DOMAIN-CONTAINING PROTEIN"/>
    <property type="match status" value="1"/>
</dbReference>
<reference evidence="4" key="1">
    <citation type="submission" date="2023-08" db="EMBL/GenBank/DDBJ databases">
        <title>Black Yeasts Isolated from many extreme environments.</title>
        <authorList>
            <person name="Coleine C."/>
            <person name="Stajich J.E."/>
            <person name="Selbmann L."/>
        </authorList>
    </citation>
    <scope>NUCLEOTIDE SEQUENCE</scope>
    <source>
        <strain evidence="4">CCFEE 5401</strain>
    </source>
</reference>
<dbReference type="Pfam" id="PF06985">
    <property type="entry name" value="HET"/>
    <property type="match status" value="1"/>
</dbReference>
<name>A0AAN7TGQ0_9PEZI</name>
<dbReference type="PANTHER" id="PTHR10622">
    <property type="entry name" value="HET DOMAIN-CONTAINING PROTEIN"/>
    <property type="match status" value="1"/>
</dbReference>
<feature type="domain" description="DUF6590" evidence="3">
    <location>
        <begin position="671"/>
        <end position="794"/>
    </location>
</feature>
<feature type="region of interest" description="Disordered" evidence="1">
    <location>
        <begin position="545"/>
        <end position="640"/>
    </location>
</feature>
<dbReference type="InterPro" id="IPR046497">
    <property type="entry name" value="DUF6590"/>
</dbReference>
<dbReference type="InterPro" id="IPR010730">
    <property type="entry name" value="HET"/>
</dbReference>
<gene>
    <name evidence="4" type="ORF">LTR62_003857</name>
</gene>
<dbReference type="EMBL" id="JAVRRL010000028">
    <property type="protein sequence ID" value="KAK5112759.1"/>
    <property type="molecule type" value="Genomic_DNA"/>
</dbReference>
<organism evidence="4 5">
    <name type="scientific">Meristemomyces frigidus</name>
    <dbReference type="NCBI Taxonomy" id="1508187"/>
    <lineage>
        <taxon>Eukaryota</taxon>
        <taxon>Fungi</taxon>
        <taxon>Dikarya</taxon>
        <taxon>Ascomycota</taxon>
        <taxon>Pezizomycotina</taxon>
        <taxon>Dothideomycetes</taxon>
        <taxon>Dothideomycetidae</taxon>
        <taxon>Mycosphaerellales</taxon>
        <taxon>Teratosphaeriaceae</taxon>
        <taxon>Meristemomyces</taxon>
    </lineage>
</organism>
<dbReference type="AlphaFoldDB" id="A0AAN7TGQ0"/>
<feature type="compositionally biased region" description="Low complexity" evidence="1">
    <location>
        <begin position="571"/>
        <end position="581"/>
    </location>
</feature>
<sequence>MSRIDYARTQSIDHRTRVRPIGKVNDAFIAHLLLQYQNVFFGDHEQEPKRDSLFAANPSPPASVDVPTRPYHSLATKAVRDLMSVGWTYDHAVSIIKAPPPDSVDHDHVVEVGEEGDDTRNSDSRPHRLIDTTTLDLVSWDDYPKTADYAVLSHRWDKVVEEVDYEQWQQREFTIKQDGESRGKRGYLKIIGACYQAKQEGIGYLWADTCCINKSDQTEFQEAIDSMFQYYENAKTCYALLSDVPSVDSPNVRQKFLESEWFRRGWTLQEMLAPVVVHFYAADWSYIGNLADLSHMVTHITRIPQDVLQRRRAIFTCSIAQRLSWASNRETKRAADRSYCLLGNLGVTMALQYADNAEKAFGKLQRLLLEESKDGDLSVLAWQAWAHESRNSLLANSPDDFAFCGNVEVDRESKDMSQFVFDNLGITGHMTVVADGSSPTDTAQVVLNCFRSTSPGSILTLHLAKDSCHSQADNVRYLVHPSTERGGAGERLGSINKGYPLTSKRISVALQARAQCLTEAGLDHVRFVGRQQRDIEQSQQQTMLRGLNGDPFHDDTNETANRRPGLGARATTSDSSTLDTSIRTVTKSPRDFNGGQELRATDLQIEVPPSSRFRPLGPNDETRSTTNEAATHVRQSTRDSQPSIMRQFELGDVVEIVSVEFFDETEGTIGLTRRFIVIRPATDAKPKLHALPIKTYNGLGVASPGVIKSDHSVVYTLGLRGSAPHATSEERARRKYDELPMQPRAILIRQNDPCSALDPLSRLDYGHPHSFDDTSIVRMQLFGKVDEQHIPWLIHQFHVVWGLATHRPDCNGACRAPQCA</sequence>
<evidence type="ECO:0000259" key="3">
    <source>
        <dbReference type="Pfam" id="PF20233"/>
    </source>
</evidence>
<evidence type="ECO:0000313" key="4">
    <source>
        <dbReference type="EMBL" id="KAK5112759.1"/>
    </source>
</evidence>
<proteinExistence type="predicted"/>
<comment type="caution">
    <text evidence="4">The sequence shown here is derived from an EMBL/GenBank/DDBJ whole genome shotgun (WGS) entry which is preliminary data.</text>
</comment>
<accession>A0AAN7TGQ0</accession>
<protein>
    <recommendedName>
        <fullName evidence="6">Heterokaryon incompatibility domain-containing protein</fullName>
    </recommendedName>
</protein>